<comment type="catalytic activity">
    <reaction evidence="1 7 8">
        <text>adenosine 5'-phosphosulfate + ATP = 3'-phosphoadenylyl sulfate + ADP + H(+)</text>
        <dbReference type="Rhea" id="RHEA:24152"/>
        <dbReference type="ChEBI" id="CHEBI:15378"/>
        <dbReference type="ChEBI" id="CHEBI:30616"/>
        <dbReference type="ChEBI" id="CHEBI:58243"/>
        <dbReference type="ChEBI" id="CHEBI:58339"/>
        <dbReference type="ChEBI" id="CHEBI:456216"/>
        <dbReference type="EC" id="2.7.1.25"/>
    </reaction>
</comment>
<comment type="function">
    <text evidence="7 8">Catalyzes the synthesis of activated sulfate.</text>
</comment>
<evidence type="ECO:0000256" key="7">
    <source>
        <dbReference type="HAMAP-Rule" id="MF_00065"/>
    </source>
</evidence>
<dbReference type="SUPFAM" id="SSF52540">
    <property type="entry name" value="P-loop containing nucleoside triphosphate hydrolases"/>
    <property type="match status" value="1"/>
</dbReference>
<dbReference type="NCBIfam" id="TIGR00455">
    <property type="entry name" value="apsK"/>
    <property type="match status" value="1"/>
</dbReference>
<dbReference type="EC" id="2.7.1.25" evidence="3 7"/>
<dbReference type="InterPro" id="IPR059117">
    <property type="entry name" value="APS_kinase_dom"/>
</dbReference>
<dbReference type="OrthoDB" id="9804504at2"/>
<evidence type="ECO:0000256" key="2">
    <source>
        <dbReference type="ARBA" id="ARBA00004806"/>
    </source>
</evidence>
<dbReference type="InterPro" id="IPR002891">
    <property type="entry name" value="APS"/>
</dbReference>
<dbReference type="RefSeq" id="WP_065836251.1">
    <property type="nucleotide sequence ID" value="NZ_LGSI01000073.1"/>
</dbReference>
<dbReference type="GO" id="GO:0010134">
    <property type="term" value="P:sulfate assimilation via adenylyl sulfate reduction"/>
    <property type="evidence" value="ECO:0007669"/>
    <property type="project" value="TreeGrafter"/>
</dbReference>
<evidence type="ECO:0000313" key="10">
    <source>
        <dbReference type="EMBL" id="OCR21736.1"/>
    </source>
</evidence>
<name>A0A1C7YY37_PSESX</name>
<dbReference type="GO" id="GO:0004020">
    <property type="term" value="F:adenylylsulfate kinase activity"/>
    <property type="evidence" value="ECO:0007669"/>
    <property type="project" value="UniProtKB-UniRule"/>
</dbReference>
<evidence type="ECO:0000256" key="1">
    <source>
        <dbReference type="ARBA" id="ARBA00001823"/>
    </source>
</evidence>
<accession>A0A1C7YY37</accession>
<comment type="pathway">
    <text evidence="2 7 8">Sulfur metabolism; hydrogen sulfide biosynthesis; sulfite from sulfate: step 2/3.</text>
</comment>
<evidence type="ECO:0000256" key="3">
    <source>
        <dbReference type="ARBA" id="ARBA00012121"/>
    </source>
</evidence>
<dbReference type="GO" id="GO:0004781">
    <property type="term" value="F:sulfate adenylyltransferase (ATP) activity"/>
    <property type="evidence" value="ECO:0007669"/>
    <property type="project" value="TreeGrafter"/>
</dbReference>
<dbReference type="CDD" id="cd02027">
    <property type="entry name" value="APSK"/>
    <property type="match status" value="1"/>
</dbReference>
<dbReference type="PATRIC" id="fig|317.243.peg.2101"/>
<dbReference type="GO" id="GO:0005524">
    <property type="term" value="F:ATP binding"/>
    <property type="evidence" value="ECO:0007669"/>
    <property type="project" value="UniProtKB-UniRule"/>
</dbReference>
<feature type="domain" description="APS kinase" evidence="9">
    <location>
        <begin position="29"/>
        <end position="178"/>
    </location>
</feature>
<keyword evidence="4 7" id="KW-0808">Transferase</keyword>
<dbReference type="PANTHER" id="PTHR42700">
    <property type="entry name" value="SULFATE ADENYLYLTRANSFERASE"/>
    <property type="match status" value="1"/>
</dbReference>
<protein>
    <recommendedName>
        <fullName evidence="3 7">Adenylyl-sulfate kinase</fullName>
        <ecNumber evidence="3 7">2.7.1.25</ecNumber>
    </recommendedName>
    <alternativeName>
        <fullName evidence="7">APS kinase</fullName>
    </alternativeName>
    <alternativeName>
        <fullName evidence="7">ATP adenosine-5'-phosphosulfate 3'-phosphotransferase</fullName>
    </alternativeName>
    <alternativeName>
        <fullName evidence="7">Adenosine-5'-phosphosulfate kinase</fullName>
    </alternativeName>
</protein>
<dbReference type="NCBIfam" id="NF003013">
    <property type="entry name" value="PRK03846.1"/>
    <property type="match status" value="1"/>
</dbReference>
<dbReference type="AlphaFoldDB" id="A0A1C7YY37"/>
<dbReference type="HAMAP" id="MF_00065">
    <property type="entry name" value="Adenylyl_sulf_kinase"/>
    <property type="match status" value="1"/>
</dbReference>
<evidence type="ECO:0000313" key="11">
    <source>
        <dbReference type="Proteomes" id="UP000093104"/>
    </source>
</evidence>
<keyword evidence="7" id="KW-0597">Phosphoprotein</keyword>
<feature type="binding site" evidence="7">
    <location>
        <begin position="37"/>
        <end position="44"/>
    </location>
    <ligand>
        <name>ATP</name>
        <dbReference type="ChEBI" id="CHEBI:30616"/>
    </ligand>
</feature>
<evidence type="ECO:0000256" key="6">
    <source>
        <dbReference type="ARBA" id="ARBA00022840"/>
    </source>
</evidence>
<evidence type="ECO:0000256" key="5">
    <source>
        <dbReference type="ARBA" id="ARBA00022741"/>
    </source>
</evidence>
<evidence type="ECO:0000259" key="9">
    <source>
        <dbReference type="Pfam" id="PF01583"/>
    </source>
</evidence>
<evidence type="ECO:0000256" key="8">
    <source>
        <dbReference type="RuleBase" id="RU004347"/>
    </source>
</evidence>
<dbReference type="Gene3D" id="3.40.50.300">
    <property type="entry name" value="P-loop containing nucleotide triphosphate hydrolases"/>
    <property type="match status" value="1"/>
</dbReference>
<sequence>MEGVVDDYQKLNDHSAYAFNRSAMAMHDQGTVLWFTGLSASGKSTIAKALDFALRSRGLRTCILDGDVLRNGLCRDLGFSAADREENVRRVAEVAALMADAGLTVMVALISPTRTARHHARSIVGSERFVEVFVDVPLAVAEQRDPKGLYRKARSGELQNFTGIDAPYETPVFPEVHLRSDVLSIGESVEDICAWLDLADCSFNALSQHLYKR</sequence>
<keyword evidence="7 8" id="KW-0418">Kinase</keyword>
<dbReference type="InterPro" id="IPR027417">
    <property type="entry name" value="P-loop_NTPase"/>
</dbReference>
<feature type="active site" description="Phosphoserine intermediate" evidence="7">
    <location>
        <position position="111"/>
    </location>
</feature>
<dbReference type="GO" id="GO:0019379">
    <property type="term" value="P:sulfate assimilation, phosphoadenylyl sulfate reduction by phosphoadenylyl-sulfate reductase (thioredoxin)"/>
    <property type="evidence" value="ECO:0007669"/>
    <property type="project" value="TreeGrafter"/>
</dbReference>
<gene>
    <name evidence="7" type="primary">cysC</name>
    <name evidence="10" type="ORF">AFK24_27545</name>
</gene>
<dbReference type="GO" id="GO:0005737">
    <property type="term" value="C:cytoplasm"/>
    <property type="evidence" value="ECO:0007669"/>
    <property type="project" value="TreeGrafter"/>
</dbReference>
<dbReference type="EMBL" id="LGSI01000073">
    <property type="protein sequence ID" value="OCR21736.1"/>
    <property type="molecule type" value="Genomic_DNA"/>
</dbReference>
<evidence type="ECO:0000256" key="4">
    <source>
        <dbReference type="ARBA" id="ARBA00022679"/>
    </source>
</evidence>
<dbReference type="PANTHER" id="PTHR42700:SF3">
    <property type="entry name" value="BIFUNCTIONAL SAT_APS KINASE-RELATED"/>
    <property type="match status" value="1"/>
</dbReference>
<comment type="similarity">
    <text evidence="7 8">Belongs to the APS kinase family.</text>
</comment>
<reference evidence="10 11" key="1">
    <citation type="submission" date="2015-07" db="EMBL/GenBank/DDBJ databases">
        <title>Draft genome sequence of a diazotrophic, plant growth-promoting rhizobacterium of the Pseudomonas syringae complex.</title>
        <authorList>
            <person name="Patten C.L."/>
            <person name="Jeong H."/>
        </authorList>
    </citation>
    <scope>NUCLEOTIDE SEQUENCE [LARGE SCALE GENOMIC DNA]</scope>
    <source>
        <strain evidence="10 11">GR12-2</strain>
    </source>
</reference>
<dbReference type="InterPro" id="IPR050512">
    <property type="entry name" value="Sulf_AdTrans/APS_kinase"/>
</dbReference>
<comment type="caution">
    <text evidence="10">The sequence shown here is derived from an EMBL/GenBank/DDBJ whole genome shotgun (WGS) entry which is preliminary data.</text>
</comment>
<proteinExistence type="inferred from homology"/>
<organism evidence="10 11">
    <name type="scientific">Pseudomonas syringae</name>
    <dbReference type="NCBI Taxonomy" id="317"/>
    <lineage>
        <taxon>Bacteria</taxon>
        <taxon>Pseudomonadati</taxon>
        <taxon>Pseudomonadota</taxon>
        <taxon>Gammaproteobacteria</taxon>
        <taxon>Pseudomonadales</taxon>
        <taxon>Pseudomonadaceae</taxon>
        <taxon>Pseudomonas</taxon>
    </lineage>
</organism>
<keyword evidence="6 7" id="KW-0067">ATP-binding</keyword>
<dbReference type="Proteomes" id="UP000093104">
    <property type="component" value="Unassembled WGS sequence"/>
</dbReference>
<dbReference type="GO" id="GO:0070814">
    <property type="term" value="P:hydrogen sulfide biosynthetic process"/>
    <property type="evidence" value="ECO:0007669"/>
    <property type="project" value="UniProtKB-UniRule"/>
</dbReference>
<dbReference type="Pfam" id="PF01583">
    <property type="entry name" value="APS_kinase"/>
    <property type="match status" value="1"/>
</dbReference>
<dbReference type="UniPathway" id="UPA00140">
    <property type="reaction ID" value="UER00205"/>
</dbReference>
<keyword evidence="5 7" id="KW-0547">Nucleotide-binding</keyword>